<dbReference type="PANTHER" id="PTHR23208">
    <property type="entry name" value="LYSOZYME PROTEIN"/>
    <property type="match status" value="1"/>
</dbReference>
<protein>
    <submittedName>
        <fullName evidence="3">Glycoside hydrolase family 25</fullName>
    </submittedName>
</protein>
<dbReference type="OrthoDB" id="2251794at2759"/>
<evidence type="ECO:0000313" key="3">
    <source>
        <dbReference type="EMBL" id="CAB3983713.1"/>
    </source>
</evidence>
<dbReference type="EMBL" id="CACRXK020000646">
    <property type="protein sequence ID" value="CAB3983713.1"/>
    <property type="molecule type" value="Genomic_DNA"/>
</dbReference>
<dbReference type="PROSITE" id="PS51904">
    <property type="entry name" value="GLYCOSYL_HYDROL_F25_2"/>
    <property type="match status" value="1"/>
</dbReference>
<keyword evidence="3" id="KW-0378">Hydrolase</keyword>
<accession>A0A6S7G0S4</accession>
<name>A0A6S7G0S4_PARCT</name>
<evidence type="ECO:0000256" key="1">
    <source>
        <dbReference type="ARBA" id="ARBA00010646"/>
    </source>
</evidence>
<comment type="similarity">
    <text evidence="1">Belongs to the glycosyl hydrolase 25 family.</text>
</comment>
<dbReference type="CDD" id="cd06416">
    <property type="entry name" value="GH25_Lys1-like"/>
    <property type="match status" value="1"/>
</dbReference>
<dbReference type="SUPFAM" id="SSF51445">
    <property type="entry name" value="(Trans)glycosidases"/>
    <property type="match status" value="1"/>
</dbReference>
<dbReference type="InterPro" id="IPR017853">
    <property type="entry name" value="GH"/>
</dbReference>
<evidence type="ECO:0000313" key="4">
    <source>
        <dbReference type="Proteomes" id="UP001152795"/>
    </source>
</evidence>
<reference evidence="3" key="1">
    <citation type="submission" date="2020-04" db="EMBL/GenBank/DDBJ databases">
        <authorList>
            <person name="Alioto T."/>
            <person name="Alioto T."/>
            <person name="Gomez Garrido J."/>
        </authorList>
    </citation>
    <scope>NUCLEOTIDE SEQUENCE</scope>
    <source>
        <strain evidence="3">A484AB</strain>
    </source>
</reference>
<gene>
    <name evidence="3" type="ORF">PACLA_8A001506</name>
</gene>
<organism evidence="3 4">
    <name type="scientific">Paramuricea clavata</name>
    <name type="common">Red gorgonian</name>
    <name type="synonym">Violescent sea-whip</name>
    <dbReference type="NCBI Taxonomy" id="317549"/>
    <lineage>
        <taxon>Eukaryota</taxon>
        <taxon>Metazoa</taxon>
        <taxon>Cnidaria</taxon>
        <taxon>Anthozoa</taxon>
        <taxon>Octocorallia</taxon>
        <taxon>Malacalcyonacea</taxon>
        <taxon>Plexauridae</taxon>
        <taxon>Paramuricea</taxon>
    </lineage>
</organism>
<proteinExistence type="inferred from homology"/>
<sequence>MVKYFIVCFSLAIILRSIIGTEARQGIDVSQPASTKIFSCLKQTGYDFAIVRAFRSSGMPDYNAPQTIRNARQANFATVEAYMFPCPKCGNAQKQVDDMLSLNLDADWIWLDIEIYNWYDDVTKNRKFFQELINADFGKYEIGIYTSKNNWSTIMGLDYTEGSQYPLWYAHYDKQPNFNDFQPFGGWSEPLQKQFAGDQTVCGFGVDLNYREQSMAF</sequence>
<dbReference type="PANTHER" id="PTHR23208:SF36">
    <property type="entry name" value="LYSOZYME-RELATED"/>
    <property type="match status" value="1"/>
</dbReference>
<dbReference type="Pfam" id="PF01183">
    <property type="entry name" value="Glyco_hydro_25"/>
    <property type="match status" value="1"/>
</dbReference>
<comment type="caution">
    <text evidence="3">The sequence shown here is derived from an EMBL/GenBank/DDBJ whole genome shotgun (WGS) entry which is preliminary data.</text>
</comment>
<dbReference type="AlphaFoldDB" id="A0A6S7G0S4"/>
<dbReference type="GO" id="GO:0016998">
    <property type="term" value="P:cell wall macromolecule catabolic process"/>
    <property type="evidence" value="ECO:0007669"/>
    <property type="project" value="InterPro"/>
</dbReference>
<evidence type="ECO:0000256" key="2">
    <source>
        <dbReference type="ARBA" id="ARBA00022729"/>
    </source>
</evidence>
<dbReference type="GO" id="GO:0007165">
    <property type="term" value="P:signal transduction"/>
    <property type="evidence" value="ECO:0007669"/>
    <property type="project" value="TreeGrafter"/>
</dbReference>
<dbReference type="Gene3D" id="3.20.20.80">
    <property type="entry name" value="Glycosidases"/>
    <property type="match status" value="1"/>
</dbReference>
<dbReference type="InterPro" id="IPR002053">
    <property type="entry name" value="Glyco_hydro_25"/>
</dbReference>
<keyword evidence="2" id="KW-0732">Signal</keyword>
<dbReference type="GO" id="GO:0003796">
    <property type="term" value="F:lysozyme activity"/>
    <property type="evidence" value="ECO:0007669"/>
    <property type="project" value="InterPro"/>
</dbReference>
<dbReference type="GO" id="GO:0009253">
    <property type="term" value="P:peptidoglycan catabolic process"/>
    <property type="evidence" value="ECO:0007669"/>
    <property type="project" value="InterPro"/>
</dbReference>
<dbReference type="InterPro" id="IPR051595">
    <property type="entry name" value="GH25_Enzymes"/>
</dbReference>
<dbReference type="Proteomes" id="UP001152795">
    <property type="component" value="Unassembled WGS sequence"/>
</dbReference>
<keyword evidence="4" id="KW-1185">Reference proteome</keyword>